<dbReference type="AlphaFoldDB" id="A0A8K0G5L3"/>
<gene>
    <name evidence="1" type="ORF">ILUMI_19432</name>
</gene>
<dbReference type="Proteomes" id="UP000801492">
    <property type="component" value="Unassembled WGS sequence"/>
</dbReference>
<accession>A0A8K0G5L3</accession>
<evidence type="ECO:0000313" key="1">
    <source>
        <dbReference type="EMBL" id="KAF2886741.1"/>
    </source>
</evidence>
<evidence type="ECO:0000313" key="2">
    <source>
        <dbReference type="Proteomes" id="UP000801492"/>
    </source>
</evidence>
<comment type="caution">
    <text evidence="1">The sequence shown here is derived from an EMBL/GenBank/DDBJ whole genome shotgun (WGS) entry which is preliminary data.</text>
</comment>
<proteinExistence type="predicted"/>
<feature type="non-terminal residue" evidence="1">
    <location>
        <position position="161"/>
    </location>
</feature>
<organism evidence="1 2">
    <name type="scientific">Ignelater luminosus</name>
    <name type="common">Cucubano</name>
    <name type="synonym">Pyrophorus luminosus</name>
    <dbReference type="NCBI Taxonomy" id="2038154"/>
    <lineage>
        <taxon>Eukaryota</taxon>
        <taxon>Metazoa</taxon>
        <taxon>Ecdysozoa</taxon>
        <taxon>Arthropoda</taxon>
        <taxon>Hexapoda</taxon>
        <taxon>Insecta</taxon>
        <taxon>Pterygota</taxon>
        <taxon>Neoptera</taxon>
        <taxon>Endopterygota</taxon>
        <taxon>Coleoptera</taxon>
        <taxon>Polyphaga</taxon>
        <taxon>Elateriformia</taxon>
        <taxon>Elateroidea</taxon>
        <taxon>Elateridae</taxon>
        <taxon>Agrypninae</taxon>
        <taxon>Pyrophorini</taxon>
        <taxon>Ignelater</taxon>
    </lineage>
</organism>
<dbReference type="OrthoDB" id="6728815at2759"/>
<sequence>RGIVHVDDKNYYLINPLPTRFLSEESRPHIVIRRPYKPYHIQANHGEKNCAHDAIFNLNTHKNKRKKYYDRDPQNNVTESLPDFKNKTKEFGTKTLKSRLNLGSNKINQIRKKRDAFQLDGPIFVETAVFVDRDLFDHMKSNFPIDTERELIRFVLAMINA</sequence>
<reference evidence="1" key="1">
    <citation type="submission" date="2019-08" db="EMBL/GenBank/DDBJ databases">
        <title>The genome of the North American firefly Photinus pyralis.</title>
        <authorList>
            <consortium name="Photinus pyralis genome working group"/>
            <person name="Fallon T.R."/>
            <person name="Sander Lower S.E."/>
            <person name="Weng J.-K."/>
        </authorList>
    </citation>
    <scope>NUCLEOTIDE SEQUENCE</scope>
    <source>
        <strain evidence="1">TRF0915ILg1</strain>
        <tissue evidence="1">Whole body</tissue>
    </source>
</reference>
<protein>
    <submittedName>
        <fullName evidence="1">Uncharacterized protein</fullName>
    </submittedName>
</protein>
<keyword evidence="2" id="KW-1185">Reference proteome</keyword>
<dbReference type="EMBL" id="VTPC01086581">
    <property type="protein sequence ID" value="KAF2886741.1"/>
    <property type="molecule type" value="Genomic_DNA"/>
</dbReference>
<feature type="non-terminal residue" evidence="1">
    <location>
        <position position="1"/>
    </location>
</feature>
<name>A0A8K0G5L3_IGNLU</name>